<dbReference type="Pfam" id="PF09619">
    <property type="entry name" value="YscW"/>
    <property type="match status" value="1"/>
</dbReference>
<reference evidence="2" key="1">
    <citation type="journal article" date="2018" name="Genome Biol.">
        <title>SKESA: strategic k-mer extension for scrupulous assemblies.</title>
        <authorList>
            <person name="Souvorov A."/>
            <person name="Agarwala R."/>
            <person name="Lipman D.J."/>
        </authorList>
    </citation>
    <scope>NUCLEOTIDE SEQUENCE</scope>
    <source>
        <strain evidence="2">OLC2673_Aeromonas</strain>
    </source>
</reference>
<dbReference type="EMBL" id="DACTUL010000021">
    <property type="protein sequence ID" value="HAT6344988.1"/>
    <property type="molecule type" value="Genomic_DNA"/>
</dbReference>
<dbReference type="Gene3D" id="2.60.40.2990">
    <property type="match status" value="1"/>
</dbReference>
<dbReference type="InterPro" id="IPR053740">
    <property type="entry name" value="T3SS_Pilotin"/>
</dbReference>
<evidence type="ECO:0000313" key="2">
    <source>
        <dbReference type="EMBL" id="HAT6344988.1"/>
    </source>
</evidence>
<dbReference type="RefSeq" id="WP_408851338.1">
    <property type="nucleotide sequence ID" value="NZ_JBGXBT010000002.1"/>
</dbReference>
<gene>
    <name evidence="2" type="primary">yscW</name>
    <name evidence="2" type="ORF">JAJ28_002739</name>
</gene>
<organism evidence="2 3">
    <name type="scientific">Aeromonas hydrophila</name>
    <dbReference type="NCBI Taxonomy" id="644"/>
    <lineage>
        <taxon>Bacteria</taxon>
        <taxon>Pseudomonadati</taxon>
        <taxon>Pseudomonadota</taxon>
        <taxon>Gammaproteobacteria</taxon>
        <taxon>Aeromonadales</taxon>
        <taxon>Aeromonadaceae</taxon>
        <taxon>Aeromonas</taxon>
    </lineage>
</organism>
<comment type="caution">
    <text evidence="2">The sequence shown here is derived from an EMBL/GenBank/DDBJ whole genome shotgun (WGS) entry which is preliminary data.</text>
</comment>
<keyword evidence="1" id="KW-0732">Signal</keyword>
<accession>A0AAD3UC22</accession>
<feature type="chain" id="PRO_5042176423" evidence="1">
    <location>
        <begin position="19"/>
        <end position="133"/>
    </location>
</feature>
<dbReference type="InterPro" id="IPR039366">
    <property type="entry name" value="Pilotin"/>
</dbReference>
<proteinExistence type="predicted"/>
<sequence>MRIWLALVLLTALSGCVATPVFKPALTQVKGEVRLAGRLPFPARVEVTVLSVIDGRPLAVAATEYDVTMLPLVFELRLTPLQMAEGDLYLRTRLRFIGSSAVQASHQQKVFKAFNPDGYVINLQPRTCYPLCQ</sequence>
<dbReference type="AlphaFoldDB" id="A0AAD3UC22"/>
<feature type="signal peptide" evidence="1">
    <location>
        <begin position="1"/>
        <end position="18"/>
    </location>
</feature>
<dbReference type="NCBIfam" id="TIGR02567">
    <property type="entry name" value="YscW"/>
    <property type="match status" value="1"/>
</dbReference>
<protein>
    <submittedName>
        <fullName evidence="2">Type III secretion system chaperone YscW</fullName>
    </submittedName>
</protein>
<dbReference type="PROSITE" id="PS51257">
    <property type="entry name" value="PROKAR_LIPOPROTEIN"/>
    <property type="match status" value="1"/>
</dbReference>
<reference evidence="2" key="2">
    <citation type="submission" date="2020-01" db="EMBL/GenBank/DDBJ databases">
        <authorList>
            <consortium name="NCBI Pathogen Detection Project"/>
        </authorList>
    </citation>
    <scope>NUCLEOTIDE SEQUENCE</scope>
    <source>
        <strain evidence="2">OLC2673_Aeromonas</strain>
    </source>
</reference>
<dbReference type="Proteomes" id="UP000859505">
    <property type="component" value="Unassembled WGS sequence"/>
</dbReference>
<evidence type="ECO:0000313" key="3">
    <source>
        <dbReference type="Proteomes" id="UP000859505"/>
    </source>
</evidence>
<name>A0AAD3UC22_AERHY</name>
<evidence type="ECO:0000256" key="1">
    <source>
        <dbReference type="SAM" id="SignalP"/>
    </source>
</evidence>